<accession>A0A0P7A3W4</accession>
<sequence length="43" mass="4794">MLGASQNTIRIAMVSVKIKINADKPRAILQDVTKAKYLDITTY</sequence>
<gene>
    <name evidence="1" type="ORF">I595_2395</name>
</gene>
<name>A0A0P7A3W4_9FLAO</name>
<protein>
    <submittedName>
        <fullName evidence="1">Uncharacterized protein</fullName>
    </submittedName>
</protein>
<evidence type="ECO:0000313" key="2">
    <source>
        <dbReference type="Proteomes" id="UP000050280"/>
    </source>
</evidence>
<keyword evidence="2" id="KW-1185">Reference proteome</keyword>
<dbReference type="EMBL" id="LDJX01000005">
    <property type="protein sequence ID" value="KPM31131.1"/>
    <property type="molecule type" value="Genomic_DNA"/>
</dbReference>
<dbReference type="STRING" id="1300341.I595_2395"/>
<organism evidence="1 2">
    <name type="scientific">Croceitalea dokdonensis DOKDO 023</name>
    <dbReference type="NCBI Taxonomy" id="1300341"/>
    <lineage>
        <taxon>Bacteria</taxon>
        <taxon>Pseudomonadati</taxon>
        <taxon>Bacteroidota</taxon>
        <taxon>Flavobacteriia</taxon>
        <taxon>Flavobacteriales</taxon>
        <taxon>Flavobacteriaceae</taxon>
        <taxon>Croceitalea</taxon>
    </lineage>
</organism>
<reference evidence="1 2" key="1">
    <citation type="submission" date="2015-09" db="EMBL/GenBank/DDBJ databases">
        <title>Genome sequence of the marine flavobacterium Croceitalea dokdonensis DOKDO 023 that contains proton- and sodium-pumping rhodopsins.</title>
        <authorList>
            <person name="Kwon S.-K."/>
            <person name="Lee H.K."/>
            <person name="Kwak M.-J."/>
            <person name="Kim J.F."/>
        </authorList>
    </citation>
    <scope>NUCLEOTIDE SEQUENCE [LARGE SCALE GENOMIC DNA]</scope>
    <source>
        <strain evidence="1 2">DOKDO 023</strain>
    </source>
</reference>
<dbReference type="Proteomes" id="UP000050280">
    <property type="component" value="Unassembled WGS sequence"/>
</dbReference>
<evidence type="ECO:0000313" key="1">
    <source>
        <dbReference type="EMBL" id="KPM31131.1"/>
    </source>
</evidence>
<dbReference type="AlphaFoldDB" id="A0A0P7A3W4"/>
<proteinExistence type="predicted"/>
<comment type="caution">
    <text evidence="1">The sequence shown here is derived from an EMBL/GenBank/DDBJ whole genome shotgun (WGS) entry which is preliminary data.</text>
</comment>